<dbReference type="AlphaFoldDB" id="A0A1H9MKD1"/>
<dbReference type="RefSeq" id="WP_093289730.1">
    <property type="nucleotide sequence ID" value="NZ_FOFS01000025.1"/>
</dbReference>
<dbReference type="EMBL" id="FOFS01000025">
    <property type="protein sequence ID" value="SER24011.1"/>
    <property type="molecule type" value="Genomic_DNA"/>
</dbReference>
<gene>
    <name evidence="2" type="ORF">SAMN04488038_1258</name>
</gene>
<reference evidence="2 3" key="1">
    <citation type="submission" date="2016-10" db="EMBL/GenBank/DDBJ databases">
        <authorList>
            <person name="de Groot N.N."/>
        </authorList>
    </citation>
    <scope>NUCLEOTIDE SEQUENCE [LARGE SCALE GENOMIC DNA]</scope>
    <source>
        <strain evidence="2 3">DSM 25927</strain>
    </source>
</reference>
<feature type="transmembrane region" description="Helical" evidence="1">
    <location>
        <begin position="12"/>
        <end position="31"/>
    </location>
</feature>
<accession>A0A1H9MKD1</accession>
<sequence>MVQFSKKSNGQSAIEYAVVCAALSFALLVPVTDPVSPDKPRTAAEILIDGFKLAYQKFSHALSLP</sequence>
<keyword evidence="1" id="KW-0812">Transmembrane</keyword>
<keyword evidence="1" id="KW-1133">Transmembrane helix</keyword>
<dbReference type="Proteomes" id="UP000199233">
    <property type="component" value="Unassembled WGS sequence"/>
</dbReference>
<evidence type="ECO:0000313" key="2">
    <source>
        <dbReference type="EMBL" id="SER24011.1"/>
    </source>
</evidence>
<name>A0A1H9MKD1_9GAMM</name>
<proteinExistence type="predicted"/>
<keyword evidence="3" id="KW-1185">Reference proteome</keyword>
<organism evidence="2 3">
    <name type="scientific">Solimonas aquatica</name>
    <dbReference type="NCBI Taxonomy" id="489703"/>
    <lineage>
        <taxon>Bacteria</taxon>
        <taxon>Pseudomonadati</taxon>
        <taxon>Pseudomonadota</taxon>
        <taxon>Gammaproteobacteria</taxon>
        <taxon>Nevskiales</taxon>
        <taxon>Nevskiaceae</taxon>
        <taxon>Solimonas</taxon>
    </lineage>
</organism>
<dbReference type="STRING" id="489703.SAMN04488038_1258"/>
<keyword evidence="1" id="KW-0472">Membrane</keyword>
<evidence type="ECO:0000313" key="3">
    <source>
        <dbReference type="Proteomes" id="UP000199233"/>
    </source>
</evidence>
<evidence type="ECO:0000256" key="1">
    <source>
        <dbReference type="SAM" id="Phobius"/>
    </source>
</evidence>
<protein>
    <submittedName>
        <fullName evidence="2">Uncharacterized protein</fullName>
    </submittedName>
</protein>